<keyword evidence="1" id="KW-0812">Transmembrane</keyword>
<sequence length="177" mass="19193">MRFLARVGSPETAIAVVTAITALYMSLVVLGNVTDYETNRAFVEHVFAMDTTFKSSNTMWRAITAQGLVTAAYLLIIAWEALTALVLLAALVAWLRGRVTTARRLSSAGWVMQVLLFGGGFIAIGGEWFLMWQSSDWNGLNAALQNFLIASVGLILVHATGNRAATREDLAREDLAG</sequence>
<evidence type="ECO:0000313" key="3">
    <source>
        <dbReference type="Proteomes" id="UP000639606"/>
    </source>
</evidence>
<dbReference type="InterPro" id="IPR018681">
    <property type="entry name" value="DUF2165_transmembrane"/>
</dbReference>
<dbReference type="Pfam" id="PF09933">
    <property type="entry name" value="DUF2165"/>
    <property type="match status" value="1"/>
</dbReference>
<dbReference type="AlphaFoldDB" id="A0A918AHS0"/>
<gene>
    <name evidence="2" type="ORF">GCM10010185_01040</name>
</gene>
<dbReference type="Proteomes" id="UP000639606">
    <property type="component" value="Unassembled WGS sequence"/>
</dbReference>
<comment type="caution">
    <text evidence="2">The sequence shown here is derived from an EMBL/GenBank/DDBJ whole genome shotgun (WGS) entry which is preliminary data.</text>
</comment>
<evidence type="ECO:0000313" key="2">
    <source>
        <dbReference type="EMBL" id="GGP34280.1"/>
    </source>
</evidence>
<feature type="transmembrane region" description="Helical" evidence="1">
    <location>
        <begin position="142"/>
        <end position="160"/>
    </location>
</feature>
<reference evidence="2" key="2">
    <citation type="submission" date="2020-09" db="EMBL/GenBank/DDBJ databases">
        <authorList>
            <person name="Sun Q."/>
            <person name="Ohkuma M."/>
        </authorList>
    </citation>
    <scope>NUCLEOTIDE SEQUENCE</scope>
    <source>
        <strain evidence="2">JCM 3313</strain>
    </source>
</reference>
<proteinExistence type="predicted"/>
<feature type="transmembrane region" description="Helical" evidence="1">
    <location>
        <begin position="71"/>
        <end position="95"/>
    </location>
</feature>
<feature type="transmembrane region" description="Helical" evidence="1">
    <location>
        <begin position="107"/>
        <end position="130"/>
    </location>
</feature>
<dbReference type="EMBL" id="BMRG01000001">
    <property type="protein sequence ID" value="GGP34280.1"/>
    <property type="molecule type" value="Genomic_DNA"/>
</dbReference>
<name>A0A918AHS0_9PSEU</name>
<accession>A0A918AHS0</accession>
<protein>
    <submittedName>
        <fullName evidence="2">Membrane protein</fullName>
    </submittedName>
</protein>
<evidence type="ECO:0000256" key="1">
    <source>
        <dbReference type="SAM" id="Phobius"/>
    </source>
</evidence>
<keyword evidence="3" id="KW-1185">Reference proteome</keyword>
<dbReference type="RefSeq" id="WP_189221032.1">
    <property type="nucleotide sequence ID" value="NZ_BMRG01000001.1"/>
</dbReference>
<reference evidence="2" key="1">
    <citation type="journal article" date="2014" name="Int. J. Syst. Evol. Microbiol.">
        <title>Complete genome sequence of Corynebacterium casei LMG S-19264T (=DSM 44701T), isolated from a smear-ripened cheese.</title>
        <authorList>
            <consortium name="US DOE Joint Genome Institute (JGI-PGF)"/>
            <person name="Walter F."/>
            <person name="Albersmeier A."/>
            <person name="Kalinowski J."/>
            <person name="Ruckert C."/>
        </authorList>
    </citation>
    <scope>NUCLEOTIDE SEQUENCE</scope>
    <source>
        <strain evidence="2">JCM 3313</strain>
    </source>
</reference>
<organism evidence="2 3">
    <name type="scientific">Saccharothrix coeruleofusca</name>
    <dbReference type="NCBI Taxonomy" id="33919"/>
    <lineage>
        <taxon>Bacteria</taxon>
        <taxon>Bacillati</taxon>
        <taxon>Actinomycetota</taxon>
        <taxon>Actinomycetes</taxon>
        <taxon>Pseudonocardiales</taxon>
        <taxon>Pseudonocardiaceae</taxon>
        <taxon>Saccharothrix</taxon>
    </lineage>
</organism>
<keyword evidence="1" id="KW-0472">Membrane</keyword>
<keyword evidence="1" id="KW-1133">Transmembrane helix</keyword>
<feature type="transmembrane region" description="Helical" evidence="1">
    <location>
        <begin position="12"/>
        <end position="33"/>
    </location>
</feature>